<dbReference type="Pfam" id="PF07044">
    <property type="entry name" value="DUF1329"/>
    <property type="match status" value="1"/>
</dbReference>
<feature type="region of interest" description="Disordered" evidence="1">
    <location>
        <begin position="33"/>
        <end position="53"/>
    </location>
</feature>
<dbReference type="Proteomes" id="UP001259982">
    <property type="component" value="Unassembled WGS sequence"/>
</dbReference>
<reference evidence="3 4" key="1">
    <citation type="submission" date="2023-09" db="EMBL/GenBank/DDBJ databases">
        <authorList>
            <person name="Rey-Velasco X."/>
        </authorList>
    </citation>
    <scope>NUCLEOTIDE SEQUENCE [LARGE SCALE GENOMIC DNA]</scope>
    <source>
        <strain evidence="3 4">P385</strain>
    </source>
</reference>
<name>A0ABU3BAN1_9GAMM</name>
<evidence type="ECO:0000256" key="2">
    <source>
        <dbReference type="SAM" id="SignalP"/>
    </source>
</evidence>
<keyword evidence="4" id="KW-1185">Reference proteome</keyword>
<dbReference type="CDD" id="cd16329">
    <property type="entry name" value="LolA_like"/>
    <property type="match status" value="1"/>
</dbReference>
<dbReference type="InterPro" id="IPR010752">
    <property type="entry name" value="DUF1329"/>
</dbReference>
<protein>
    <submittedName>
        <fullName evidence="3">DUF1329 domain-containing protein</fullName>
    </submittedName>
</protein>
<organism evidence="3 4">
    <name type="scientific">Spectribacter acetivorans</name>
    <dbReference type="NCBI Taxonomy" id="3075603"/>
    <lineage>
        <taxon>Bacteria</taxon>
        <taxon>Pseudomonadati</taxon>
        <taxon>Pseudomonadota</taxon>
        <taxon>Gammaproteobacteria</taxon>
        <taxon>Salinisphaerales</taxon>
        <taxon>Salinisphaeraceae</taxon>
        <taxon>Spectribacter</taxon>
    </lineage>
</organism>
<accession>A0ABU3BAN1</accession>
<dbReference type="EMBL" id="JAVRHY010000004">
    <property type="protein sequence ID" value="MDT0618031.1"/>
    <property type="molecule type" value="Genomic_DNA"/>
</dbReference>
<keyword evidence="2" id="KW-0732">Signal</keyword>
<gene>
    <name evidence="3" type="ORF">RM531_06065</name>
</gene>
<evidence type="ECO:0000313" key="4">
    <source>
        <dbReference type="Proteomes" id="UP001259982"/>
    </source>
</evidence>
<evidence type="ECO:0000256" key="1">
    <source>
        <dbReference type="SAM" id="MobiDB-lite"/>
    </source>
</evidence>
<feature type="signal peptide" evidence="2">
    <location>
        <begin position="1"/>
        <end position="23"/>
    </location>
</feature>
<evidence type="ECO:0000313" key="3">
    <source>
        <dbReference type="EMBL" id="MDT0618031.1"/>
    </source>
</evidence>
<dbReference type="Gene3D" id="2.50.20.10">
    <property type="entry name" value="Lipoprotein localisation LolA/LolB/LppX"/>
    <property type="match status" value="1"/>
</dbReference>
<sequence>MKHICRVGIAGFYLAVASTAVLAGVSPEQAARLGGDELTPTGAERAGNEAGTIPAWDGGLTTAPAAFGGAEGRYANPYADDEPKFVITADNLDQHRDHLTDGQIALLQRWPDTYKMPVYETRRSYADPGWVYKAVADNAATSELIEDGEGIAGATGGIPFPFIEETSNPGKAAVWNHKLRYRGGDVKYTSAQIVTQPGDDYRLSKLLIETKFPYNRQGIEPSDLENISIYFLQTVLEPPRSAGQILLVHETINQVEEPRRAWLYNPGQRRIRRAPNVAYDNPGTDSDGMRTNDQFDMFNGATDRYNWELVGKREIYVPYNSYDLQLAPTYESVFNEDHTNQDLMRYELHRVWVVEATVKDGTSHIYAKRRFYIDEDSWNIVAADQWDQRGELWRVMEGHTAQLYDRPFMAPVMLSSYDLDSGRYLLLGLNNEETAFWDSTVEYDKSYFNPRNIQRRATR</sequence>
<feature type="chain" id="PRO_5047533632" evidence="2">
    <location>
        <begin position="24"/>
        <end position="459"/>
    </location>
</feature>
<dbReference type="RefSeq" id="WP_311658050.1">
    <property type="nucleotide sequence ID" value="NZ_JAVRHY010000004.1"/>
</dbReference>
<comment type="caution">
    <text evidence="3">The sequence shown here is derived from an EMBL/GenBank/DDBJ whole genome shotgun (WGS) entry which is preliminary data.</text>
</comment>
<proteinExistence type="predicted"/>